<feature type="domain" description="Bacterial type II secretion system protein E" evidence="3">
    <location>
        <begin position="97"/>
        <end position="374"/>
    </location>
</feature>
<accession>A0ABZ2K2E4</accession>
<dbReference type="EMBL" id="CP089982">
    <property type="protein sequence ID" value="WXA91357.1"/>
    <property type="molecule type" value="Genomic_DNA"/>
</dbReference>
<dbReference type="Gene3D" id="3.30.450.380">
    <property type="match status" value="1"/>
</dbReference>
<dbReference type="CDD" id="cd01130">
    <property type="entry name" value="VirB11-like_ATPase"/>
    <property type="match status" value="1"/>
</dbReference>
<feature type="region of interest" description="Disordered" evidence="2">
    <location>
        <begin position="1"/>
        <end position="21"/>
    </location>
</feature>
<dbReference type="InterPro" id="IPR050921">
    <property type="entry name" value="T4SS_GSP_E_ATPase"/>
</dbReference>
<evidence type="ECO:0000259" key="3">
    <source>
        <dbReference type="Pfam" id="PF00437"/>
    </source>
</evidence>
<reference evidence="4 5" key="1">
    <citation type="submission" date="2021-12" db="EMBL/GenBank/DDBJ databases">
        <title>Discovery of the Pendulisporaceae a myxobacterial family with distinct sporulation behavior and unique specialized metabolism.</title>
        <authorList>
            <person name="Garcia R."/>
            <person name="Popoff A."/>
            <person name="Bader C.D."/>
            <person name="Loehr J."/>
            <person name="Walesch S."/>
            <person name="Walt C."/>
            <person name="Boldt J."/>
            <person name="Bunk B."/>
            <person name="Haeckl F.J.F.P.J."/>
            <person name="Gunesch A.P."/>
            <person name="Birkelbach J."/>
            <person name="Nuebel U."/>
            <person name="Pietschmann T."/>
            <person name="Bach T."/>
            <person name="Mueller R."/>
        </authorList>
    </citation>
    <scope>NUCLEOTIDE SEQUENCE [LARGE SCALE GENOMIC DNA]</scope>
    <source>
        <strain evidence="4 5">MSr12523</strain>
    </source>
</reference>
<dbReference type="Gene3D" id="3.40.50.300">
    <property type="entry name" value="P-loop containing nucleotide triphosphate hydrolases"/>
    <property type="match status" value="1"/>
</dbReference>
<dbReference type="Pfam" id="PF00437">
    <property type="entry name" value="T2SSE"/>
    <property type="match status" value="1"/>
</dbReference>
<comment type="similarity">
    <text evidence="1">Belongs to the GSP E family.</text>
</comment>
<sequence>MSLDARLKPPNGTQARASQPDAAPALAPDIYYGLKAQLHTRVVDRLDLETLSRLTPEQLTQELTGILARMVTDTNLPLNRREREKMVHELIDDILGLGPLETVMRDTAISDILVNTFNTIYVERGGRLELTPLRFRDNEHLQQTINRIVSRVGRRVDETSPMVDARLPDGSRVNAIIPPLAVDGPILSIRRFGGAPLRTDDLVRTGAMTAAMRTFLEACVKSKFNILVAGGTGTGKTTMLNALSSFIPNYERIVTIEDAAELQLQQSHVVRLETRPSNVEGKGEVLTRDLVRNSLRMRPDRIIVGEIRSVEILDMLQAMNTGHEGSMATLHANSSRDALTRMMAMIGMSGLNVTEQVVSQMIARALDLIVQLHRGGDGKRRIVAISEVTGTEGTTIQMQDIFVFRQRGVDAEGRVVGDFLSTGIRPRCAERLERAGFNLPPETFTPMDSRQVRR</sequence>
<evidence type="ECO:0000256" key="2">
    <source>
        <dbReference type="SAM" id="MobiDB-lite"/>
    </source>
</evidence>
<dbReference type="InterPro" id="IPR001482">
    <property type="entry name" value="T2SS/T4SS_dom"/>
</dbReference>
<dbReference type="PANTHER" id="PTHR30486">
    <property type="entry name" value="TWITCHING MOTILITY PROTEIN PILT"/>
    <property type="match status" value="1"/>
</dbReference>
<dbReference type="InterPro" id="IPR027417">
    <property type="entry name" value="P-loop_NTPase"/>
</dbReference>
<proteinExistence type="inferred from homology"/>
<evidence type="ECO:0000256" key="1">
    <source>
        <dbReference type="ARBA" id="ARBA00006611"/>
    </source>
</evidence>
<dbReference type="SUPFAM" id="SSF52540">
    <property type="entry name" value="P-loop containing nucleoside triphosphate hydrolases"/>
    <property type="match status" value="1"/>
</dbReference>
<evidence type="ECO:0000313" key="4">
    <source>
        <dbReference type="EMBL" id="WXA91357.1"/>
    </source>
</evidence>
<evidence type="ECO:0000313" key="5">
    <source>
        <dbReference type="Proteomes" id="UP001379533"/>
    </source>
</evidence>
<name>A0ABZ2K2E4_9BACT</name>
<organism evidence="4 5">
    <name type="scientific">Pendulispora brunnea</name>
    <dbReference type="NCBI Taxonomy" id="2905690"/>
    <lineage>
        <taxon>Bacteria</taxon>
        <taxon>Pseudomonadati</taxon>
        <taxon>Myxococcota</taxon>
        <taxon>Myxococcia</taxon>
        <taxon>Myxococcales</taxon>
        <taxon>Sorangiineae</taxon>
        <taxon>Pendulisporaceae</taxon>
        <taxon>Pendulispora</taxon>
    </lineage>
</organism>
<dbReference type="Proteomes" id="UP001379533">
    <property type="component" value="Chromosome"/>
</dbReference>
<protein>
    <submittedName>
        <fullName evidence="4">CpaF family protein</fullName>
    </submittedName>
</protein>
<keyword evidence="5" id="KW-1185">Reference proteome</keyword>
<dbReference type="RefSeq" id="WP_394841977.1">
    <property type="nucleotide sequence ID" value="NZ_CP089982.1"/>
</dbReference>
<gene>
    <name evidence="4" type="ORF">LZC95_33490</name>
</gene>
<dbReference type="PANTHER" id="PTHR30486:SF15">
    <property type="entry name" value="TYPE II_IV SECRETION SYSTEM ATPASE"/>
    <property type="match status" value="1"/>
</dbReference>